<evidence type="ECO:0000313" key="1">
    <source>
        <dbReference type="EMBL" id="DAZ98899.1"/>
    </source>
</evidence>
<sequence length="236" mass="26613">MKIVDGTSTIDPEIESLATTTGASWWCFDTGSNVHLTGSKSLFVHVEDIDQESLGARVHAVGTSMLSKASGIGTDIELFVDNVLRRFEVDWNRGTEEFSLFMDDQLVMVVEAEQNIWLFKVYDGPRGQSANKQQRLIANYAVTDGVESLQVWHERLAHTNPQYLKLMVDQAKKRQKNLYRQVTAPREIVFANLMLPGQNMGTRYSAVLVIMDGWSRYLTIHLLTNKSSLAVNSLMQ</sequence>
<protein>
    <recommendedName>
        <fullName evidence="3">GAG-pre-integrase domain-containing protein</fullName>
    </recommendedName>
</protein>
<evidence type="ECO:0008006" key="3">
    <source>
        <dbReference type="Google" id="ProtNLM"/>
    </source>
</evidence>
<dbReference type="Proteomes" id="UP001146120">
    <property type="component" value="Unassembled WGS sequence"/>
</dbReference>
<organism evidence="1 2">
    <name type="scientific">Lagenidium giganteum</name>
    <dbReference type="NCBI Taxonomy" id="4803"/>
    <lineage>
        <taxon>Eukaryota</taxon>
        <taxon>Sar</taxon>
        <taxon>Stramenopiles</taxon>
        <taxon>Oomycota</taxon>
        <taxon>Peronosporomycetes</taxon>
        <taxon>Pythiales</taxon>
        <taxon>Pythiaceae</taxon>
    </lineage>
</organism>
<name>A0AAV2YZZ5_9STRA</name>
<reference evidence="1" key="1">
    <citation type="submission" date="2022-11" db="EMBL/GenBank/DDBJ databases">
        <authorList>
            <person name="Morgan W.R."/>
            <person name="Tartar A."/>
        </authorList>
    </citation>
    <scope>NUCLEOTIDE SEQUENCE</scope>
    <source>
        <strain evidence="1">ARSEF 373</strain>
    </source>
</reference>
<dbReference type="EMBL" id="DAKRPA010000095">
    <property type="protein sequence ID" value="DAZ98899.1"/>
    <property type="molecule type" value="Genomic_DNA"/>
</dbReference>
<evidence type="ECO:0000313" key="2">
    <source>
        <dbReference type="Proteomes" id="UP001146120"/>
    </source>
</evidence>
<dbReference type="AlphaFoldDB" id="A0AAV2YZZ5"/>
<comment type="caution">
    <text evidence="1">The sequence shown here is derived from an EMBL/GenBank/DDBJ whole genome shotgun (WGS) entry which is preliminary data.</text>
</comment>
<accession>A0AAV2YZZ5</accession>
<reference evidence="1" key="2">
    <citation type="journal article" date="2023" name="Microbiol Resour">
        <title>Decontamination and Annotation of the Draft Genome Sequence of the Oomycete Lagenidium giganteum ARSEF 373.</title>
        <authorList>
            <person name="Morgan W.R."/>
            <person name="Tartar A."/>
        </authorList>
    </citation>
    <scope>NUCLEOTIDE SEQUENCE</scope>
    <source>
        <strain evidence="1">ARSEF 373</strain>
    </source>
</reference>
<feature type="non-terminal residue" evidence="1">
    <location>
        <position position="236"/>
    </location>
</feature>
<gene>
    <name evidence="1" type="ORF">N0F65_002624</name>
</gene>
<keyword evidence="2" id="KW-1185">Reference proteome</keyword>
<proteinExistence type="predicted"/>